<keyword evidence="1" id="KW-0732">Signal</keyword>
<comment type="caution">
    <text evidence="2">The sequence shown here is derived from an EMBL/GenBank/DDBJ whole genome shotgun (WGS) entry which is preliminary data.</text>
</comment>
<proteinExistence type="predicted"/>
<gene>
    <name evidence="2" type="ORF">EV671_10503</name>
</gene>
<organism evidence="2 3">
    <name type="scientific">Roseateles saccharophilus</name>
    <name type="common">Pseudomonas saccharophila</name>
    <dbReference type="NCBI Taxonomy" id="304"/>
    <lineage>
        <taxon>Bacteria</taxon>
        <taxon>Pseudomonadati</taxon>
        <taxon>Pseudomonadota</taxon>
        <taxon>Betaproteobacteria</taxon>
        <taxon>Burkholderiales</taxon>
        <taxon>Sphaerotilaceae</taxon>
        <taxon>Roseateles</taxon>
    </lineage>
</organism>
<feature type="chain" id="PRO_5021020591" description="Phosphate ABC transporter substrate-binding protein" evidence="1">
    <location>
        <begin position="27"/>
        <end position="145"/>
    </location>
</feature>
<evidence type="ECO:0008006" key="4">
    <source>
        <dbReference type="Google" id="ProtNLM"/>
    </source>
</evidence>
<name>A0A4R3U9P9_ROSSA</name>
<dbReference type="SUPFAM" id="SSF53850">
    <property type="entry name" value="Periplasmic binding protein-like II"/>
    <property type="match status" value="1"/>
</dbReference>
<dbReference type="EMBL" id="SMBU01000050">
    <property type="protein sequence ID" value="TCU85113.1"/>
    <property type="molecule type" value="Genomic_DNA"/>
</dbReference>
<dbReference type="Gene3D" id="3.40.190.10">
    <property type="entry name" value="Periplasmic binding protein-like II"/>
    <property type="match status" value="1"/>
</dbReference>
<protein>
    <recommendedName>
        <fullName evidence="4">Phosphate ABC transporter substrate-binding protein</fullName>
    </recommendedName>
</protein>
<dbReference type="AlphaFoldDB" id="A0A4R3U9P9"/>
<evidence type="ECO:0000313" key="3">
    <source>
        <dbReference type="Proteomes" id="UP000295110"/>
    </source>
</evidence>
<evidence type="ECO:0000256" key="1">
    <source>
        <dbReference type="SAM" id="SignalP"/>
    </source>
</evidence>
<evidence type="ECO:0000313" key="2">
    <source>
        <dbReference type="EMBL" id="TCU85113.1"/>
    </source>
</evidence>
<dbReference type="RefSeq" id="WP_207911238.1">
    <property type="nucleotide sequence ID" value="NZ_CBCSGL010000070.1"/>
</dbReference>
<accession>A0A4R3U9P9</accession>
<reference evidence="2 3" key="1">
    <citation type="submission" date="2019-03" db="EMBL/GenBank/DDBJ databases">
        <title>Genomic Encyclopedia of Type Strains, Phase IV (KMG-IV): sequencing the most valuable type-strain genomes for metagenomic binning, comparative biology and taxonomic classification.</title>
        <authorList>
            <person name="Goeker M."/>
        </authorList>
    </citation>
    <scope>NUCLEOTIDE SEQUENCE [LARGE SCALE GENOMIC DNA]</scope>
    <source>
        <strain evidence="2 3">DSM 654</strain>
    </source>
</reference>
<sequence length="145" mass="15462">MGRATTPTWLRLLALLLAGQLGTAAAETVVIVAADQPLASLSAEQVGELFLGKIGSHNAGTRLTPIDQAENSTVREEFYRKLTGKDAAQLTAYRARMLFTGRGEPPLESGDNDAVKRMVAAHAGLIGYIDRSAMDASVKVLLILR</sequence>
<keyword evidence="3" id="KW-1185">Reference proteome</keyword>
<dbReference type="Proteomes" id="UP000295110">
    <property type="component" value="Unassembled WGS sequence"/>
</dbReference>
<feature type="signal peptide" evidence="1">
    <location>
        <begin position="1"/>
        <end position="26"/>
    </location>
</feature>